<feature type="region of interest" description="Disordered" evidence="1">
    <location>
        <begin position="1"/>
        <end position="61"/>
    </location>
</feature>
<evidence type="ECO:0000313" key="2">
    <source>
        <dbReference type="EMBL" id="KAF2010276.1"/>
    </source>
</evidence>
<dbReference type="Proteomes" id="UP000799778">
    <property type="component" value="Unassembled WGS sequence"/>
</dbReference>
<sequence length="132" mass="14741">MPALHLPSNSPGLSLPASPRPMRQTLPSLKTDLVDNETASSPAQEKGYAATSNSNRPRRQDSLIFMNATIPLSPTSPLSENNHGPYDGLVPRKRSGLARLFCCFGREESARRRAMRSMDFEKVGERQHWTEY</sequence>
<dbReference type="OrthoDB" id="3786746at2759"/>
<organism evidence="2 3">
    <name type="scientific">Aaosphaeria arxii CBS 175.79</name>
    <dbReference type="NCBI Taxonomy" id="1450172"/>
    <lineage>
        <taxon>Eukaryota</taxon>
        <taxon>Fungi</taxon>
        <taxon>Dikarya</taxon>
        <taxon>Ascomycota</taxon>
        <taxon>Pezizomycotina</taxon>
        <taxon>Dothideomycetes</taxon>
        <taxon>Pleosporomycetidae</taxon>
        <taxon>Pleosporales</taxon>
        <taxon>Pleosporales incertae sedis</taxon>
        <taxon>Aaosphaeria</taxon>
    </lineage>
</organism>
<name>A0A6A5XBP9_9PLEO</name>
<keyword evidence="3" id="KW-1185">Reference proteome</keyword>
<evidence type="ECO:0000313" key="3">
    <source>
        <dbReference type="Proteomes" id="UP000799778"/>
    </source>
</evidence>
<dbReference type="EMBL" id="ML978076">
    <property type="protein sequence ID" value="KAF2010276.1"/>
    <property type="molecule type" value="Genomic_DNA"/>
</dbReference>
<proteinExistence type="predicted"/>
<dbReference type="AlphaFoldDB" id="A0A6A5XBP9"/>
<reference evidence="2" key="1">
    <citation type="journal article" date="2020" name="Stud. Mycol.">
        <title>101 Dothideomycetes genomes: a test case for predicting lifestyles and emergence of pathogens.</title>
        <authorList>
            <person name="Haridas S."/>
            <person name="Albert R."/>
            <person name="Binder M."/>
            <person name="Bloem J."/>
            <person name="Labutti K."/>
            <person name="Salamov A."/>
            <person name="Andreopoulos B."/>
            <person name="Baker S."/>
            <person name="Barry K."/>
            <person name="Bills G."/>
            <person name="Bluhm B."/>
            <person name="Cannon C."/>
            <person name="Castanera R."/>
            <person name="Culley D."/>
            <person name="Daum C."/>
            <person name="Ezra D."/>
            <person name="Gonzalez J."/>
            <person name="Henrissat B."/>
            <person name="Kuo A."/>
            <person name="Liang C."/>
            <person name="Lipzen A."/>
            <person name="Lutzoni F."/>
            <person name="Magnuson J."/>
            <person name="Mondo S."/>
            <person name="Nolan M."/>
            <person name="Ohm R."/>
            <person name="Pangilinan J."/>
            <person name="Park H.-J."/>
            <person name="Ramirez L."/>
            <person name="Alfaro M."/>
            <person name="Sun H."/>
            <person name="Tritt A."/>
            <person name="Yoshinaga Y."/>
            <person name="Zwiers L.-H."/>
            <person name="Turgeon B."/>
            <person name="Goodwin S."/>
            <person name="Spatafora J."/>
            <person name="Crous P."/>
            <person name="Grigoriev I."/>
        </authorList>
    </citation>
    <scope>NUCLEOTIDE SEQUENCE</scope>
    <source>
        <strain evidence="2">CBS 175.79</strain>
    </source>
</reference>
<accession>A0A6A5XBP9</accession>
<dbReference type="RefSeq" id="XP_033378615.1">
    <property type="nucleotide sequence ID" value="XM_033534379.1"/>
</dbReference>
<dbReference type="GeneID" id="54291776"/>
<evidence type="ECO:0000256" key="1">
    <source>
        <dbReference type="SAM" id="MobiDB-lite"/>
    </source>
</evidence>
<gene>
    <name evidence="2" type="ORF">BU24DRAFT_54944</name>
</gene>
<protein>
    <submittedName>
        <fullName evidence="2">Uncharacterized protein</fullName>
    </submittedName>
</protein>